<reference evidence="1 2" key="1">
    <citation type="submission" date="2020-03" db="EMBL/GenBank/DDBJ databases">
        <title>Genomic Encyclopedia of Type Strains, Phase IV (KMG-IV): sequencing the most valuable type-strain genomes for metagenomic binning, comparative biology and taxonomic classification.</title>
        <authorList>
            <person name="Goeker M."/>
        </authorList>
    </citation>
    <scope>NUCLEOTIDE SEQUENCE [LARGE SCALE GENOMIC DNA]</scope>
    <source>
        <strain evidence="1 2">DSM 29762</strain>
    </source>
</reference>
<proteinExistence type="predicted"/>
<comment type="caution">
    <text evidence="1">The sequence shown here is derived from an EMBL/GenBank/DDBJ whole genome shotgun (WGS) entry which is preliminary data.</text>
</comment>
<evidence type="ECO:0000313" key="2">
    <source>
        <dbReference type="Proteomes" id="UP000590442"/>
    </source>
</evidence>
<name>A0A846QKW2_9FLAO</name>
<organism evidence="1 2">
    <name type="scientific">Saonia flava</name>
    <dbReference type="NCBI Taxonomy" id="523696"/>
    <lineage>
        <taxon>Bacteria</taxon>
        <taxon>Pseudomonadati</taxon>
        <taxon>Bacteroidota</taxon>
        <taxon>Flavobacteriia</taxon>
        <taxon>Flavobacteriales</taxon>
        <taxon>Flavobacteriaceae</taxon>
        <taxon>Saonia</taxon>
    </lineage>
</organism>
<dbReference type="Proteomes" id="UP000590442">
    <property type="component" value="Unassembled WGS sequence"/>
</dbReference>
<dbReference type="PROSITE" id="PS51257">
    <property type="entry name" value="PROKAR_LIPOPROTEIN"/>
    <property type="match status" value="1"/>
</dbReference>
<accession>A0A846QKW2</accession>
<keyword evidence="2" id="KW-1185">Reference proteome</keyword>
<evidence type="ECO:0000313" key="1">
    <source>
        <dbReference type="EMBL" id="NJB69586.1"/>
    </source>
</evidence>
<protein>
    <submittedName>
        <fullName evidence="1">Uncharacterized protein</fullName>
    </submittedName>
</protein>
<dbReference type="EMBL" id="JAATJJ010000001">
    <property type="protein sequence ID" value="NJB69586.1"/>
    <property type="molecule type" value="Genomic_DNA"/>
</dbReference>
<sequence length="49" mass="5429">MRKVMSILAVAVFTLGLFSCETETADQSLYEQACDTCHNERDDRGSGDN</sequence>
<gene>
    <name evidence="1" type="ORF">GGR42_000048</name>
</gene>
<dbReference type="AlphaFoldDB" id="A0A846QKW2"/>